<name>A0ACD0NTS2_9BASI</name>
<protein>
    <submittedName>
        <fullName evidence="1">Alpha/beta-hydrolase</fullName>
    </submittedName>
</protein>
<gene>
    <name evidence="1" type="ORF">IE53DRAFT_332437</name>
</gene>
<keyword evidence="2" id="KW-1185">Reference proteome</keyword>
<dbReference type="Proteomes" id="UP000245626">
    <property type="component" value="Unassembled WGS sequence"/>
</dbReference>
<organism evidence="1 2">
    <name type="scientific">Violaceomyces palustris</name>
    <dbReference type="NCBI Taxonomy" id="1673888"/>
    <lineage>
        <taxon>Eukaryota</taxon>
        <taxon>Fungi</taxon>
        <taxon>Dikarya</taxon>
        <taxon>Basidiomycota</taxon>
        <taxon>Ustilaginomycotina</taxon>
        <taxon>Ustilaginomycetes</taxon>
        <taxon>Violaceomycetales</taxon>
        <taxon>Violaceomycetaceae</taxon>
        <taxon>Violaceomyces</taxon>
    </lineage>
</organism>
<reference evidence="1 2" key="1">
    <citation type="journal article" date="2018" name="Mol. Biol. Evol.">
        <title>Broad Genomic Sampling Reveals a Smut Pathogenic Ancestry of the Fungal Clade Ustilaginomycotina.</title>
        <authorList>
            <person name="Kijpornyongpan T."/>
            <person name="Mondo S.J."/>
            <person name="Barry K."/>
            <person name="Sandor L."/>
            <person name="Lee J."/>
            <person name="Lipzen A."/>
            <person name="Pangilinan J."/>
            <person name="LaButti K."/>
            <person name="Hainaut M."/>
            <person name="Henrissat B."/>
            <person name="Grigoriev I.V."/>
            <person name="Spatafora J.W."/>
            <person name="Aime M.C."/>
        </authorList>
    </citation>
    <scope>NUCLEOTIDE SEQUENCE [LARGE SCALE GENOMIC DNA]</scope>
    <source>
        <strain evidence="1 2">SA 807</strain>
    </source>
</reference>
<dbReference type="EMBL" id="KZ820084">
    <property type="protein sequence ID" value="PWN49192.1"/>
    <property type="molecule type" value="Genomic_DNA"/>
</dbReference>
<proteinExistence type="predicted"/>
<evidence type="ECO:0000313" key="2">
    <source>
        <dbReference type="Proteomes" id="UP000245626"/>
    </source>
</evidence>
<evidence type="ECO:0000313" key="1">
    <source>
        <dbReference type="EMBL" id="PWN49192.1"/>
    </source>
</evidence>
<accession>A0ACD0NTS2</accession>
<sequence length="346" mass="38231">MPTHTFTYKRAPDNLGGTVDVKLDLHLPREPRSDGPLPILLWFHGGGLLQGNKAHYAPHISRSSEKYGFATVSADYRLAPQVGLFEIQDDIVDAMEFVVEKLPAKLAGVGGGEKGGGIELDVGRIVVSGSSAGGWLALMLGLGMCRKWSKGNTKGGGDDGMGSLNPSITSSIRGVAAIYPITTLDHPFFLERQKDYFRFPDFDPESLNDPELSTYLDPGSRVISQTEKESKRNLLYTLSQRDGLFPSLLFPGEEAEGSRKEHMKQTSVPAFIQSNAERKDWPPVYIIHGDADTAVDVDQARMLAKSLKKVGAELTYEEVEGKNHIWDLFDPEEELEGFYRFVQSHF</sequence>